<dbReference type="Pfam" id="PF00722">
    <property type="entry name" value="Glyco_hydro_16"/>
    <property type="match status" value="1"/>
</dbReference>
<dbReference type="InterPro" id="IPR013320">
    <property type="entry name" value="ConA-like_dom_sf"/>
</dbReference>
<dbReference type="PANTHER" id="PTHR10963:SF22">
    <property type="entry name" value="GLYCOSIDASE CRH2-RELATED"/>
    <property type="match status" value="1"/>
</dbReference>
<evidence type="ECO:0000259" key="5">
    <source>
        <dbReference type="PROSITE" id="PS51762"/>
    </source>
</evidence>
<dbReference type="AlphaFoldDB" id="M2RIW8"/>
<keyword evidence="3" id="KW-0326">Glycosidase</keyword>
<keyword evidence="1 4" id="KW-0732">Signal</keyword>
<gene>
    <name evidence="6" type="ORF">CERSUDRAFT_92803</name>
</gene>
<evidence type="ECO:0000313" key="7">
    <source>
        <dbReference type="Proteomes" id="UP000016930"/>
    </source>
</evidence>
<evidence type="ECO:0000256" key="1">
    <source>
        <dbReference type="ARBA" id="ARBA00022729"/>
    </source>
</evidence>
<dbReference type="Proteomes" id="UP000016930">
    <property type="component" value="Unassembled WGS sequence"/>
</dbReference>
<evidence type="ECO:0000256" key="4">
    <source>
        <dbReference type="SAM" id="SignalP"/>
    </source>
</evidence>
<feature type="signal peptide" evidence="4">
    <location>
        <begin position="1"/>
        <end position="20"/>
    </location>
</feature>
<proteinExistence type="predicted"/>
<dbReference type="GO" id="GO:0016757">
    <property type="term" value="F:glycosyltransferase activity"/>
    <property type="evidence" value="ECO:0007669"/>
    <property type="project" value="TreeGrafter"/>
</dbReference>
<dbReference type="GO" id="GO:0004553">
    <property type="term" value="F:hydrolase activity, hydrolyzing O-glycosyl compounds"/>
    <property type="evidence" value="ECO:0007669"/>
    <property type="project" value="InterPro"/>
</dbReference>
<dbReference type="OrthoDB" id="4781at2759"/>
<dbReference type="GO" id="GO:0031505">
    <property type="term" value="P:fungal-type cell wall organization"/>
    <property type="evidence" value="ECO:0007669"/>
    <property type="project" value="TreeGrafter"/>
</dbReference>
<keyword evidence="7" id="KW-1185">Reference proteome</keyword>
<accession>M2RIW8</accession>
<keyword evidence="2 6" id="KW-0378">Hydrolase</keyword>
<feature type="domain" description="GH16" evidence="5">
    <location>
        <begin position="42"/>
        <end position="264"/>
    </location>
</feature>
<protein>
    <submittedName>
        <fullName evidence="6">Glycoside hydrolase family 16 protein</fullName>
    </submittedName>
</protein>
<name>M2RIW8_CERS8</name>
<dbReference type="EMBL" id="KB445794">
    <property type="protein sequence ID" value="EMD38766.1"/>
    <property type="molecule type" value="Genomic_DNA"/>
</dbReference>
<dbReference type="GO" id="GO:0005975">
    <property type="term" value="P:carbohydrate metabolic process"/>
    <property type="evidence" value="ECO:0007669"/>
    <property type="project" value="InterPro"/>
</dbReference>
<evidence type="ECO:0000256" key="3">
    <source>
        <dbReference type="ARBA" id="ARBA00023295"/>
    </source>
</evidence>
<dbReference type="PANTHER" id="PTHR10963">
    <property type="entry name" value="GLYCOSYL HYDROLASE-RELATED"/>
    <property type="match status" value="1"/>
</dbReference>
<evidence type="ECO:0000313" key="6">
    <source>
        <dbReference type="EMBL" id="EMD38766.1"/>
    </source>
</evidence>
<dbReference type="HOGENOM" id="CLU_090399_0_0_1"/>
<dbReference type="STRING" id="914234.M2RIW8"/>
<dbReference type="GO" id="GO:0009277">
    <property type="term" value="C:fungal-type cell wall"/>
    <property type="evidence" value="ECO:0007669"/>
    <property type="project" value="TreeGrafter"/>
</dbReference>
<sequence>MHLHWLAYLLVLALLSMAHADNVRLVHSHDTGIALRSVSECEELSTTFNSGNISSGLSSDTSFVAISPAGSYSTNSDGLQLFLTRPNGKITTKGSINDKVATGATINSTFTFLYGRVTFYFSGPTVPGIVTAAILVGDSHDEIDIEILGGDPKHWQTNIFAPSPHNNGTIYGAFSGVEKYASGTVDDIHAYTIDWSSTRIAWSVDGREVRSLASEDTMKNGARHFPAKPMRIQLGIWDASSPEGTSEWARGPVDWNTAPHKMSAVFQNITVDCPYVRNRNRA</sequence>
<reference evidence="6 7" key="1">
    <citation type="journal article" date="2012" name="Proc. Natl. Acad. Sci. U.S.A.">
        <title>Comparative genomics of Ceriporiopsis subvermispora and Phanerochaete chrysosporium provide insight into selective ligninolysis.</title>
        <authorList>
            <person name="Fernandez-Fueyo E."/>
            <person name="Ruiz-Duenas F.J."/>
            <person name="Ferreira P."/>
            <person name="Floudas D."/>
            <person name="Hibbett D.S."/>
            <person name="Canessa P."/>
            <person name="Larrondo L.F."/>
            <person name="James T.Y."/>
            <person name="Seelenfreund D."/>
            <person name="Lobos S."/>
            <person name="Polanco R."/>
            <person name="Tello M."/>
            <person name="Honda Y."/>
            <person name="Watanabe T."/>
            <person name="Watanabe T."/>
            <person name="Ryu J.S."/>
            <person name="Kubicek C.P."/>
            <person name="Schmoll M."/>
            <person name="Gaskell J."/>
            <person name="Hammel K.E."/>
            <person name="St John F.J."/>
            <person name="Vanden Wymelenberg A."/>
            <person name="Sabat G."/>
            <person name="Splinter BonDurant S."/>
            <person name="Syed K."/>
            <person name="Yadav J.S."/>
            <person name="Doddapaneni H."/>
            <person name="Subramanian V."/>
            <person name="Lavin J.L."/>
            <person name="Oguiza J.A."/>
            <person name="Perez G."/>
            <person name="Pisabarro A.G."/>
            <person name="Ramirez L."/>
            <person name="Santoyo F."/>
            <person name="Master E."/>
            <person name="Coutinho P.M."/>
            <person name="Henrissat B."/>
            <person name="Lombard V."/>
            <person name="Magnuson J.K."/>
            <person name="Kuees U."/>
            <person name="Hori C."/>
            <person name="Igarashi K."/>
            <person name="Samejima M."/>
            <person name="Held B.W."/>
            <person name="Barry K.W."/>
            <person name="LaButti K.M."/>
            <person name="Lapidus A."/>
            <person name="Lindquist E.A."/>
            <person name="Lucas S.M."/>
            <person name="Riley R."/>
            <person name="Salamov A.A."/>
            <person name="Hoffmeister D."/>
            <person name="Schwenk D."/>
            <person name="Hadar Y."/>
            <person name="Yarden O."/>
            <person name="de Vries R.P."/>
            <person name="Wiebenga A."/>
            <person name="Stenlid J."/>
            <person name="Eastwood D."/>
            <person name="Grigoriev I.V."/>
            <person name="Berka R.M."/>
            <person name="Blanchette R.A."/>
            <person name="Kersten P."/>
            <person name="Martinez A.T."/>
            <person name="Vicuna R."/>
            <person name="Cullen D."/>
        </authorList>
    </citation>
    <scope>NUCLEOTIDE SEQUENCE [LARGE SCALE GENOMIC DNA]</scope>
    <source>
        <strain evidence="6 7">B</strain>
    </source>
</reference>
<organism evidence="6 7">
    <name type="scientific">Ceriporiopsis subvermispora (strain B)</name>
    <name type="common">White-rot fungus</name>
    <name type="synonym">Gelatoporia subvermispora</name>
    <dbReference type="NCBI Taxonomy" id="914234"/>
    <lineage>
        <taxon>Eukaryota</taxon>
        <taxon>Fungi</taxon>
        <taxon>Dikarya</taxon>
        <taxon>Basidiomycota</taxon>
        <taxon>Agaricomycotina</taxon>
        <taxon>Agaricomycetes</taxon>
        <taxon>Polyporales</taxon>
        <taxon>Gelatoporiaceae</taxon>
        <taxon>Gelatoporia</taxon>
    </lineage>
</organism>
<dbReference type="InterPro" id="IPR000757">
    <property type="entry name" value="Beta-glucanase-like"/>
</dbReference>
<evidence type="ECO:0000256" key="2">
    <source>
        <dbReference type="ARBA" id="ARBA00022801"/>
    </source>
</evidence>
<dbReference type="SUPFAM" id="SSF49899">
    <property type="entry name" value="Concanavalin A-like lectins/glucanases"/>
    <property type="match status" value="1"/>
</dbReference>
<feature type="chain" id="PRO_5004024866" evidence="4">
    <location>
        <begin position="21"/>
        <end position="282"/>
    </location>
</feature>
<dbReference type="InterPro" id="IPR050546">
    <property type="entry name" value="Glycosyl_Hydrlase_16"/>
</dbReference>
<dbReference type="Gene3D" id="2.60.120.200">
    <property type="match status" value="1"/>
</dbReference>
<dbReference type="PROSITE" id="PS51762">
    <property type="entry name" value="GH16_2"/>
    <property type="match status" value="1"/>
</dbReference>